<sequence length="218" mass="23991">MIQALGSGIFFGLSLAIMIGPVFFALLQNSIQKGFRAGLLLVTGIFLTDMLYAAATYLGVGRVTSDNGTVNLTLGLIGGLILIGFGIGSFFKKPSLAPTDSFQTDRFGISRRDAGRQITKGMLLNGINPFVLLFWVGVASTVALRTHYTRWHDFLFYLGLLGTVFMTDILKVYLSRQLSRFITVTLLTWLNRLAGIVLAGVGLYLLLFAYRSFDELVW</sequence>
<dbReference type="InterPro" id="IPR001123">
    <property type="entry name" value="LeuE-type"/>
</dbReference>
<feature type="transmembrane region" description="Helical" evidence="6">
    <location>
        <begin position="72"/>
        <end position="91"/>
    </location>
</feature>
<comment type="subcellular location">
    <subcellularLocation>
        <location evidence="1">Cell membrane</location>
        <topology evidence="1">Multi-pass membrane protein</topology>
    </subcellularLocation>
</comment>
<gene>
    <name evidence="7" type="ORF">SAMN05421823_102586</name>
</gene>
<feature type="transmembrane region" description="Helical" evidence="6">
    <location>
        <begin position="39"/>
        <end position="60"/>
    </location>
</feature>
<evidence type="ECO:0000256" key="5">
    <source>
        <dbReference type="ARBA" id="ARBA00023136"/>
    </source>
</evidence>
<dbReference type="Proteomes" id="UP000198510">
    <property type="component" value="Unassembled WGS sequence"/>
</dbReference>
<evidence type="ECO:0000313" key="8">
    <source>
        <dbReference type="Proteomes" id="UP000198510"/>
    </source>
</evidence>
<keyword evidence="3 6" id="KW-0812">Transmembrane</keyword>
<protein>
    <submittedName>
        <fullName evidence="7">Threonine/homoserine/homoserine lactone efflux protein</fullName>
    </submittedName>
</protein>
<dbReference type="Pfam" id="PF01810">
    <property type="entry name" value="LysE"/>
    <property type="match status" value="1"/>
</dbReference>
<evidence type="ECO:0000256" key="4">
    <source>
        <dbReference type="ARBA" id="ARBA00022989"/>
    </source>
</evidence>
<organism evidence="7 8">
    <name type="scientific">Catalinimonas alkaloidigena</name>
    <dbReference type="NCBI Taxonomy" id="1075417"/>
    <lineage>
        <taxon>Bacteria</taxon>
        <taxon>Pseudomonadati</taxon>
        <taxon>Bacteroidota</taxon>
        <taxon>Cytophagia</taxon>
        <taxon>Cytophagales</taxon>
        <taxon>Catalimonadaceae</taxon>
        <taxon>Catalinimonas</taxon>
    </lineage>
</organism>
<keyword evidence="2" id="KW-1003">Cell membrane</keyword>
<accession>A0A1G9BDJ8</accession>
<dbReference type="PANTHER" id="PTHR30086:SF20">
    <property type="entry name" value="ARGININE EXPORTER PROTEIN ARGO-RELATED"/>
    <property type="match status" value="1"/>
</dbReference>
<dbReference type="AlphaFoldDB" id="A0A1G9BDJ8"/>
<dbReference type="PANTHER" id="PTHR30086">
    <property type="entry name" value="ARGININE EXPORTER PROTEIN ARGO"/>
    <property type="match status" value="1"/>
</dbReference>
<reference evidence="7 8" key="1">
    <citation type="submission" date="2016-10" db="EMBL/GenBank/DDBJ databases">
        <authorList>
            <person name="de Groot N.N."/>
        </authorList>
    </citation>
    <scope>NUCLEOTIDE SEQUENCE [LARGE SCALE GENOMIC DNA]</scope>
    <source>
        <strain evidence="7 8">DSM 25186</strain>
    </source>
</reference>
<feature type="transmembrane region" description="Helical" evidence="6">
    <location>
        <begin position="154"/>
        <end position="174"/>
    </location>
</feature>
<feature type="transmembrane region" description="Helical" evidence="6">
    <location>
        <begin position="186"/>
        <end position="210"/>
    </location>
</feature>
<name>A0A1G9BDJ8_9BACT</name>
<evidence type="ECO:0000256" key="2">
    <source>
        <dbReference type="ARBA" id="ARBA00022475"/>
    </source>
</evidence>
<evidence type="ECO:0000256" key="6">
    <source>
        <dbReference type="SAM" id="Phobius"/>
    </source>
</evidence>
<evidence type="ECO:0000256" key="1">
    <source>
        <dbReference type="ARBA" id="ARBA00004651"/>
    </source>
</evidence>
<dbReference type="RefSeq" id="WP_089680367.1">
    <property type="nucleotide sequence ID" value="NZ_FNFO01000002.1"/>
</dbReference>
<feature type="transmembrane region" description="Helical" evidence="6">
    <location>
        <begin position="6"/>
        <end position="27"/>
    </location>
</feature>
<feature type="transmembrane region" description="Helical" evidence="6">
    <location>
        <begin position="122"/>
        <end position="142"/>
    </location>
</feature>
<dbReference type="EMBL" id="FNFO01000002">
    <property type="protein sequence ID" value="SDK37553.1"/>
    <property type="molecule type" value="Genomic_DNA"/>
</dbReference>
<proteinExistence type="predicted"/>
<dbReference type="STRING" id="1075417.SAMN05421823_102586"/>
<dbReference type="GO" id="GO:0015171">
    <property type="term" value="F:amino acid transmembrane transporter activity"/>
    <property type="evidence" value="ECO:0007669"/>
    <property type="project" value="TreeGrafter"/>
</dbReference>
<keyword evidence="8" id="KW-1185">Reference proteome</keyword>
<dbReference type="OrthoDB" id="679767at2"/>
<keyword evidence="4 6" id="KW-1133">Transmembrane helix</keyword>
<keyword evidence="5 6" id="KW-0472">Membrane</keyword>
<dbReference type="GO" id="GO:0005886">
    <property type="term" value="C:plasma membrane"/>
    <property type="evidence" value="ECO:0007669"/>
    <property type="project" value="UniProtKB-SubCell"/>
</dbReference>
<evidence type="ECO:0000313" key="7">
    <source>
        <dbReference type="EMBL" id="SDK37553.1"/>
    </source>
</evidence>
<evidence type="ECO:0000256" key="3">
    <source>
        <dbReference type="ARBA" id="ARBA00022692"/>
    </source>
</evidence>